<proteinExistence type="inferred from homology"/>
<dbReference type="GO" id="GO:0005737">
    <property type="term" value="C:cytoplasm"/>
    <property type="evidence" value="ECO:0007669"/>
    <property type="project" value="TreeGrafter"/>
</dbReference>
<keyword evidence="2" id="KW-0328">Glycosyltransferase</keyword>
<protein>
    <submittedName>
        <fullName evidence="2">Glycogen phosphorylase</fullName>
        <ecNumber evidence="2">2.4.1.1</ecNumber>
    </submittedName>
</protein>
<dbReference type="EC" id="2.4.1.1" evidence="2"/>
<dbReference type="Gene3D" id="3.40.50.2000">
    <property type="entry name" value="Glycogen Phosphorylase B"/>
    <property type="match status" value="1"/>
</dbReference>
<comment type="similarity">
    <text evidence="1">Belongs to the glycogen phosphorylase family.</text>
</comment>
<dbReference type="PANTHER" id="PTHR11468">
    <property type="entry name" value="GLYCOGEN PHOSPHORYLASE"/>
    <property type="match status" value="1"/>
</dbReference>
<sequence>MKFMMNGGLTVGTLDGANVEMHDVLGDDNMFLFGLRSHEAAALSREGYIPQRLYARDPVLHRVLDALKTGFRDGVSYEDLYRRLLFGDHGAPADEYLLLADFAAYCDAEKRMAATYADPGKWNAMSLRNIARSGVFAADRAVAEYADRIWHVPHRRVR</sequence>
<dbReference type="EMBL" id="VSSQ01004695">
    <property type="protein sequence ID" value="MPM26275.1"/>
    <property type="molecule type" value="Genomic_DNA"/>
</dbReference>
<dbReference type="GO" id="GO:0005980">
    <property type="term" value="P:glycogen catabolic process"/>
    <property type="evidence" value="ECO:0007669"/>
    <property type="project" value="TreeGrafter"/>
</dbReference>
<evidence type="ECO:0000256" key="1">
    <source>
        <dbReference type="ARBA" id="ARBA00006047"/>
    </source>
</evidence>
<dbReference type="PANTHER" id="PTHR11468:SF3">
    <property type="entry name" value="GLYCOGEN PHOSPHORYLASE, LIVER FORM"/>
    <property type="match status" value="1"/>
</dbReference>
<accession>A0A644YCJ5</accession>
<dbReference type="GO" id="GO:0008184">
    <property type="term" value="F:glycogen phosphorylase activity"/>
    <property type="evidence" value="ECO:0007669"/>
    <property type="project" value="InterPro"/>
</dbReference>
<reference evidence="2" key="1">
    <citation type="submission" date="2019-08" db="EMBL/GenBank/DDBJ databases">
        <authorList>
            <person name="Kucharzyk K."/>
            <person name="Murdoch R.W."/>
            <person name="Higgins S."/>
            <person name="Loffler F."/>
        </authorList>
    </citation>
    <scope>NUCLEOTIDE SEQUENCE</scope>
</reference>
<dbReference type="SUPFAM" id="SSF53756">
    <property type="entry name" value="UDP-Glycosyltransferase/glycogen phosphorylase"/>
    <property type="match status" value="1"/>
</dbReference>
<gene>
    <name evidence="2" type="primary">glgP_9</name>
    <name evidence="2" type="ORF">SDC9_72776</name>
</gene>
<dbReference type="Pfam" id="PF00343">
    <property type="entry name" value="Phosphorylase"/>
    <property type="match status" value="1"/>
</dbReference>
<comment type="caution">
    <text evidence="2">The sequence shown here is derived from an EMBL/GenBank/DDBJ whole genome shotgun (WGS) entry which is preliminary data.</text>
</comment>
<dbReference type="InterPro" id="IPR000811">
    <property type="entry name" value="Glyco_trans_35"/>
</dbReference>
<name>A0A644YCJ5_9ZZZZ</name>
<dbReference type="GO" id="GO:0030170">
    <property type="term" value="F:pyridoxal phosphate binding"/>
    <property type="evidence" value="ECO:0007669"/>
    <property type="project" value="TreeGrafter"/>
</dbReference>
<keyword evidence="2" id="KW-0808">Transferase</keyword>
<evidence type="ECO:0000313" key="2">
    <source>
        <dbReference type="EMBL" id="MPM26275.1"/>
    </source>
</evidence>
<organism evidence="2">
    <name type="scientific">bioreactor metagenome</name>
    <dbReference type="NCBI Taxonomy" id="1076179"/>
    <lineage>
        <taxon>unclassified sequences</taxon>
        <taxon>metagenomes</taxon>
        <taxon>ecological metagenomes</taxon>
    </lineage>
</organism>
<dbReference type="AlphaFoldDB" id="A0A644YCJ5"/>